<accession>A0AAU0UPM1</accession>
<dbReference type="EMBL" id="CP121694">
    <property type="protein sequence ID" value="WRO22322.1"/>
    <property type="molecule type" value="Genomic_DNA"/>
</dbReference>
<keyword evidence="4" id="KW-1185">Reference proteome</keyword>
<evidence type="ECO:0000313" key="4">
    <source>
        <dbReference type="Proteomes" id="UP001329915"/>
    </source>
</evidence>
<protein>
    <submittedName>
        <fullName evidence="3">Dipicolinate synthase subunit DpsA</fullName>
    </submittedName>
</protein>
<dbReference type="InterPro" id="IPR006140">
    <property type="entry name" value="D-isomer_DH_NAD-bd"/>
</dbReference>
<dbReference type="Proteomes" id="UP001329915">
    <property type="component" value="Chromosome"/>
</dbReference>
<dbReference type="GO" id="GO:0051287">
    <property type="term" value="F:NAD binding"/>
    <property type="evidence" value="ECO:0007669"/>
    <property type="project" value="InterPro"/>
</dbReference>
<dbReference type="Gene3D" id="3.40.50.720">
    <property type="entry name" value="NAD(P)-binding Rossmann-like Domain"/>
    <property type="match status" value="1"/>
</dbReference>
<gene>
    <name evidence="3" type="primary">dpsA</name>
    <name evidence="3" type="ORF">MFMK1_002151</name>
</gene>
<proteinExistence type="predicted"/>
<dbReference type="Pfam" id="PF16924">
    <property type="entry name" value="DpaA_N"/>
    <property type="match status" value="1"/>
</dbReference>
<dbReference type="InterPro" id="IPR031629">
    <property type="entry name" value="DpaA_N"/>
</dbReference>
<feature type="domain" description="Dipicolinate synthase subunit A N-terminal" evidence="2">
    <location>
        <begin position="10"/>
        <end position="125"/>
    </location>
</feature>
<feature type="domain" description="D-isomer specific 2-hydroxyacid dehydrogenase NAD-binding" evidence="1">
    <location>
        <begin position="152"/>
        <end position="245"/>
    </location>
</feature>
<dbReference type="KEGG" id="dbc:MFMK1_002151"/>
<evidence type="ECO:0000259" key="1">
    <source>
        <dbReference type="Pfam" id="PF02826"/>
    </source>
</evidence>
<dbReference type="AlphaFoldDB" id="A0AAU0UPM1"/>
<evidence type="ECO:0000313" key="3">
    <source>
        <dbReference type="EMBL" id="WRO22322.1"/>
    </source>
</evidence>
<dbReference type="RefSeq" id="WP_366921736.1">
    <property type="nucleotide sequence ID" value="NZ_CP121694.1"/>
</dbReference>
<sequence>MSHILAGKSIVVLGGDRRQLFLMENLVRKGIMVTAVGFSKELLPKGVDFSTEINSVLEHASAIILPMPGIDNHGQIKVAFSEKPLRLTHENLRNIPKNVPVLVGAANEQLKQWSKDYGFKLIEIANDDQLAILNSIPTAEGALALAMNESPITLHGSFVIIFGFGRVGVTLARLSKSMGADTWVAARKPSALARASEMGCGQILMAEMDTILSRADFIFNTVPQLVLGQKAIDYLPPSAVIIDLASAPGGVDFQYAQEVGIKALLVPGLPGKVAPKTAGEMLARVIPRILSETLP</sequence>
<dbReference type="Pfam" id="PF02826">
    <property type="entry name" value="2-Hacid_dh_C"/>
    <property type="match status" value="1"/>
</dbReference>
<name>A0AAU0UPM1_9FIRM</name>
<dbReference type="InterPro" id="IPR036291">
    <property type="entry name" value="NAD(P)-bd_dom_sf"/>
</dbReference>
<evidence type="ECO:0000259" key="2">
    <source>
        <dbReference type="Pfam" id="PF16924"/>
    </source>
</evidence>
<dbReference type="SUPFAM" id="SSF51735">
    <property type="entry name" value="NAD(P)-binding Rossmann-fold domains"/>
    <property type="match status" value="1"/>
</dbReference>
<dbReference type="NCBIfam" id="NF006162">
    <property type="entry name" value="PRK08306.1"/>
    <property type="match status" value="1"/>
</dbReference>
<organism evidence="3 4">
    <name type="scientific">Metallumcola ferriviriculae</name>
    <dbReference type="NCBI Taxonomy" id="3039180"/>
    <lineage>
        <taxon>Bacteria</taxon>
        <taxon>Bacillati</taxon>
        <taxon>Bacillota</taxon>
        <taxon>Clostridia</taxon>
        <taxon>Neomoorellales</taxon>
        <taxon>Desulfitibacteraceae</taxon>
        <taxon>Metallumcola</taxon>
    </lineage>
</organism>
<reference evidence="3 4" key="1">
    <citation type="submission" date="2023-04" db="EMBL/GenBank/DDBJ databases">
        <authorList>
            <person name="Hsu D."/>
        </authorList>
    </citation>
    <scope>NUCLEOTIDE SEQUENCE [LARGE SCALE GENOMIC DNA]</scope>
    <source>
        <strain evidence="3 4">MK1</strain>
    </source>
</reference>